<accession>A0A3E0X154</accession>
<protein>
    <recommendedName>
        <fullName evidence="3">DUF2795 domain-containing protein</fullName>
    </recommendedName>
</protein>
<organism evidence="1 2">
    <name type="scientific">Alkalilimnicola ehrlichii</name>
    <dbReference type="NCBI Taxonomy" id="351052"/>
    <lineage>
        <taxon>Bacteria</taxon>
        <taxon>Pseudomonadati</taxon>
        <taxon>Pseudomonadota</taxon>
        <taxon>Gammaproteobacteria</taxon>
        <taxon>Chromatiales</taxon>
        <taxon>Ectothiorhodospiraceae</taxon>
        <taxon>Alkalilimnicola</taxon>
    </lineage>
</organism>
<dbReference type="AlphaFoldDB" id="A0A3E0X154"/>
<evidence type="ECO:0000313" key="1">
    <source>
        <dbReference type="EMBL" id="RFA37975.1"/>
    </source>
</evidence>
<dbReference type="InterPro" id="IPR021527">
    <property type="entry name" value="DUF2795"/>
</dbReference>
<name>A0A3E0X154_9GAMM</name>
<reference evidence="2" key="1">
    <citation type="submission" date="2017-05" db="EMBL/GenBank/DDBJ databases">
        <authorList>
            <person name="Sharma S."/>
            <person name="Sidhu C."/>
            <person name="Pinnaka A.K."/>
        </authorList>
    </citation>
    <scope>NUCLEOTIDE SEQUENCE [LARGE SCALE GENOMIC DNA]</scope>
    <source>
        <strain evidence="2">AK93</strain>
    </source>
</reference>
<evidence type="ECO:0008006" key="3">
    <source>
        <dbReference type="Google" id="ProtNLM"/>
    </source>
</evidence>
<dbReference type="Pfam" id="PF11387">
    <property type="entry name" value="DUF2795"/>
    <property type="match status" value="1"/>
</dbReference>
<dbReference type="RefSeq" id="WP_116301285.1">
    <property type="nucleotide sequence ID" value="NZ_NFZV01000004.1"/>
</dbReference>
<keyword evidence="2" id="KW-1185">Reference proteome</keyword>
<gene>
    <name evidence="1" type="ORF">CAL65_06295</name>
</gene>
<comment type="caution">
    <text evidence="1">The sequence shown here is derived from an EMBL/GenBank/DDBJ whole genome shotgun (WGS) entry which is preliminary data.</text>
</comment>
<dbReference type="EMBL" id="NFZW01000005">
    <property type="protein sequence ID" value="RFA37975.1"/>
    <property type="molecule type" value="Genomic_DNA"/>
</dbReference>
<dbReference type="Proteomes" id="UP000256763">
    <property type="component" value="Unassembled WGS sequence"/>
</dbReference>
<proteinExistence type="predicted"/>
<sequence length="73" mass="8844">MAEYENRPREAFEGLGHFLEGLVFPARPVDMIRHADQIHRQNRLHEEIRDRLNKLPDREYRSAEEVRNDMEDK</sequence>
<evidence type="ECO:0000313" key="2">
    <source>
        <dbReference type="Proteomes" id="UP000256763"/>
    </source>
</evidence>